<evidence type="ECO:0000256" key="15">
    <source>
        <dbReference type="ARBA" id="ARBA00023180"/>
    </source>
</evidence>
<dbReference type="Gene3D" id="3.15.20.10">
    <property type="entry name" value="Bactericidal permeability-increasing protein, domain 2"/>
    <property type="match status" value="1"/>
</dbReference>
<evidence type="ECO:0000259" key="21">
    <source>
        <dbReference type="SMART" id="SM00328"/>
    </source>
</evidence>
<protein>
    <recommendedName>
        <fullName evidence="6">Cholesteryl ester transfer protein</fullName>
    </recommendedName>
    <alternativeName>
        <fullName evidence="17">Lipid transfer protein I</fullName>
    </alternativeName>
</protein>
<dbReference type="GO" id="GO:0034197">
    <property type="term" value="P:triglyceride transport"/>
    <property type="evidence" value="ECO:0000318"/>
    <property type="project" value="GO_Central"/>
</dbReference>
<evidence type="ECO:0000256" key="20">
    <source>
        <dbReference type="SAM" id="SignalP"/>
    </source>
</evidence>
<dbReference type="GO" id="GO:0032376">
    <property type="term" value="P:positive regulation of cholesterol transport"/>
    <property type="evidence" value="ECO:0007669"/>
    <property type="project" value="Ensembl"/>
</dbReference>
<keyword evidence="14" id="KW-1207">Sterol metabolism</keyword>
<dbReference type="GO" id="GO:0015485">
    <property type="term" value="F:cholesterol binding"/>
    <property type="evidence" value="ECO:0000318"/>
    <property type="project" value="GO_Central"/>
</dbReference>
<keyword evidence="16" id="KW-0753">Steroid metabolism</keyword>
<evidence type="ECO:0000256" key="13">
    <source>
        <dbReference type="ARBA" id="ARBA00023157"/>
    </source>
</evidence>
<evidence type="ECO:0000256" key="12">
    <source>
        <dbReference type="ARBA" id="ARBA00023098"/>
    </source>
</evidence>
<evidence type="ECO:0000259" key="22">
    <source>
        <dbReference type="SMART" id="SM00329"/>
    </source>
</evidence>
<dbReference type="GO" id="GO:0034375">
    <property type="term" value="P:high-density lipoprotein particle remodeling"/>
    <property type="evidence" value="ECO:0000318"/>
    <property type="project" value="GO_Central"/>
</dbReference>
<keyword evidence="10 20" id="KW-0732">Signal</keyword>
<dbReference type="STRING" id="13616.ENSMODP00000016858"/>
<evidence type="ECO:0000313" key="23">
    <source>
        <dbReference type="Ensembl" id="ENSMODP00000016858.3"/>
    </source>
</evidence>
<dbReference type="SUPFAM" id="SSF55394">
    <property type="entry name" value="Bactericidal permeability-increasing protein, BPI"/>
    <property type="match status" value="2"/>
</dbReference>
<dbReference type="GO" id="GO:2001140">
    <property type="term" value="P:positive regulation of phospholipid transport"/>
    <property type="evidence" value="ECO:0007669"/>
    <property type="project" value="Ensembl"/>
</dbReference>
<dbReference type="InterPro" id="IPR017130">
    <property type="entry name" value="Cholesteryl_ester_transfer"/>
</dbReference>
<dbReference type="PANTHER" id="PTHR47616:SF1">
    <property type="entry name" value="CHOLESTERYL ESTER TRANSFER PROTEIN"/>
    <property type="match status" value="1"/>
</dbReference>
<dbReference type="GO" id="GO:0005548">
    <property type="term" value="F:phospholipid transporter activity"/>
    <property type="evidence" value="ECO:0000318"/>
    <property type="project" value="GO_Central"/>
</dbReference>
<keyword evidence="8" id="KW-0964">Secreted</keyword>
<dbReference type="GO" id="GO:0034374">
    <property type="term" value="P:low-density lipoprotein particle remodeling"/>
    <property type="evidence" value="ECO:0000318"/>
    <property type="project" value="GO_Central"/>
</dbReference>
<dbReference type="PIRSF" id="PIRSF037185">
    <property type="entry name" value="Cholesteryl_ester_transf"/>
    <property type="match status" value="1"/>
</dbReference>
<dbReference type="OMA" id="WFSDHVL"/>
<keyword evidence="13 19" id="KW-1015">Disulfide bond</keyword>
<feature type="domain" description="Lipid-binding serum glycoprotein C-terminal" evidence="22">
    <location>
        <begin position="286"/>
        <end position="494"/>
    </location>
</feature>
<keyword evidence="7" id="KW-0813">Transport</keyword>
<evidence type="ECO:0000256" key="18">
    <source>
        <dbReference type="ARBA" id="ARBA00045611"/>
    </source>
</evidence>
<dbReference type="Bgee" id="ENSMODG00000013476">
    <property type="expression patterns" value="Expressed in liver and 16 other cell types or tissues"/>
</dbReference>
<dbReference type="PANTHER" id="PTHR47616">
    <property type="entry name" value="CHOLESTERYL ESTER TRANSFER PROTEIN"/>
    <property type="match status" value="1"/>
</dbReference>
<dbReference type="InterPro" id="IPR017942">
    <property type="entry name" value="Lipid-bd_serum_glycop_N"/>
</dbReference>
<reference evidence="23 24" key="1">
    <citation type="journal article" date="2007" name="Nature">
        <title>Genome of the marsupial Monodelphis domestica reveals innovation in non-coding sequences.</title>
        <authorList>
            <person name="Mikkelsen T.S."/>
            <person name="Wakefield M.J."/>
            <person name="Aken B."/>
            <person name="Amemiya C.T."/>
            <person name="Chang J.L."/>
            <person name="Duke S."/>
            <person name="Garber M."/>
            <person name="Gentles A.J."/>
            <person name="Goodstadt L."/>
            <person name="Heger A."/>
            <person name="Jurka J."/>
            <person name="Kamal M."/>
            <person name="Mauceli E."/>
            <person name="Searle S.M."/>
            <person name="Sharpe T."/>
            <person name="Baker M.L."/>
            <person name="Batzer M.A."/>
            <person name="Benos P.V."/>
            <person name="Belov K."/>
            <person name="Clamp M."/>
            <person name="Cook A."/>
            <person name="Cuff J."/>
            <person name="Das R."/>
            <person name="Davidow L."/>
            <person name="Deakin J.E."/>
            <person name="Fazzari M.J."/>
            <person name="Glass J.L."/>
            <person name="Grabherr M."/>
            <person name="Greally J.M."/>
            <person name="Gu W."/>
            <person name="Hore T.A."/>
            <person name="Huttley G.A."/>
            <person name="Kleber M."/>
            <person name="Jirtle R.L."/>
            <person name="Koina E."/>
            <person name="Lee J.T."/>
            <person name="Mahony S."/>
            <person name="Marra M.A."/>
            <person name="Miller R.D."/>
            <person name="Nicholls R.D."/>
            <person name="Oda M."/>
            <person name="Papenfuss A.T."/>
            <person name="Parra Z.E."/>
            <person name="Pollock D.D."/>
            <person name="Ray D.A."/>
            <person name="Schein J.E."/>
            <person name="Speed T.P."/>
            <person name="Thompson K."/>
            <person name="VandeBerg J.L."/>
            <person name="Wade C.M."/>
            <person name="Walker J.A."/>
            <person name="Waters P.D."/>
            <person name="Webber C."/>
            <person name="Weidman J.R."/>
            <person name="Xie X."/>
            <person name="Zody M.C."/>
            <person name="Baldwin J."/>
            <person name="Abdouelleil A."/>
            <person name="Abdulkadir J."/>
            <person name="Abebe A."/>
            <person name="Abera B."/>
            <person name="Abreu J."/>
            <person name="Acer S.C."/>
            <person name="Aftuck L."/>
            <person name="Alexander A."/>
            <person name="An P."/>
            <person name="Anderson E."/>
            <person name="Anderson S."/>
            <person name="Arachi H."/>
            <person name="Azer M."/>
            <person name="Bachantsang P."/>
            <person name="Barry A."/>
            <person name="Bayul T."/>
            <person name="Berlin A."/>
            <person name="Bessette D."/>
            <person name="Bloom T."/>
            <person name="Bloom T."/>
            <person name="Boguslavskiy L."/>
            <person name="Bonnet C."/>
            <person name="Boukhgalter B."/>
            <person name="Bourzgui I."/>
            <person name="Brown A."/>
            <person name="Cahill P."/>
            <person name="Channer S."/>
            <person name="Cheshatsang Y."/>
            <person name="Chuda L."/>
            <person name="Citroen M."/>
            <person name="Collymore A."/>
            <person name="Cooke P."/>
            <person name="Costello M."/>
            <person name="D'Aco K."/>
            <person name="Daza R."/>
            <person name="De Haan G."/>
            <person name="DeGray S."/>
            <person name="DeMaso C."/>
            <person name="Dhargay N."/>
            <person name="Dooley K."/>
            <person name="Dooley E."/>
            <person name="Doricent M."/>
            <person name="Dorje P."/>
            <person name="Dorjee K."/>
            <person name="Dupes A."/>
            <person name="Elong R."/>
            <person name="Falk J."/>
            <person name="Farina A."/>
            <person name="Faro S."/>
            <person name="Ferguson D."/>
            <person name="Fisher S."/>
            <person name="Foley C.D."/>
            <person name="Franke A."/>
            <person name="Friedrich D."/>
            <person name="Gadbois L."/>
            <person name="Gearin G."/>
            <person name="Gearin C.R."/>
            <person name="Giannoukos G."/>
            <person name="Goode T."/>
            <person name="Graham J."/>
            <person name="Grandbois E."/>
            <person name="Grewal S."/>
            <person name="Gyaltsen K."/>
            <person name="Hafez N."/>
            <person name="Hagos B."/>
            <person name="Hall J."/>
            <person name="Henson C."/>
            <person name="Hollinger A."/>
            <person name="Honan T."/>
            <person name="Huard M.D."/>
            <person name="Hughes L."/>
            <person name="Hurhula B."/>
            <person name="Husby M.E."/>
            <person name="Kamat A."/>
            <person name="Kanga B."/>
            <person name="Kashin S."/>
            <person name="Khazanovich D."/>
            <person name="Kisner P."/>
            <person name="Lance K."/>
            <person name="Lara M."/>
            <person name="Lee W."/>
            <person name="Lennon N."/>
            <person name="Letendre F."/>
            <person name="LeVine R."/>
            <person name="Lipovsky A."/>
            <person name="Liu X."/>
            <person name="Liu J."/>
            <person name="Liu S."/>
            <person name="Lokyitsang T."/>
            <person name="Lokyitsang Y."/>
            <person name="Lubonja R."/>
            <person name="Lui A."/>
            <person name="MacDonald P."/>
            <person name="Magnisalis V."/>
            <person name="Maru K."/>
            <person name="Matthews C."/>
            <person name="McCusker W."/>
            <person name="McDonough S."/>
            <person name="Mehta T."/>
            <person name="Meldrim J."/>
            <person name="Meneus L."/>
            <person name="Mihai O."/>
            <person name="Mihalev A."/>
            <person name="Mihova T."/>
            <person name="Mittelman R."/>
            <person name="Mlenga V."/>
            <person name="Montmayeur A."/>
            <person name="Mulrain L."/>
            <person name="Navidi A."/>
            <person name="Naylor J."/>
            <person name="Negash T."/>
            <person name="Nguyen T."/>
            <person name="Nguyen N."/>
            <person name="Nicol R."/>
            <person name="Norbu C."/>
            <person name="Norbu N."/>
            <person name="Novod N."/>
            <person name="O'Neill B."/>
            <person name="Osman S."/>
            <person name="Markiewicz E."/>
            <person name="Oyono O.L."/>
            <person name="Patti C."/>
            <person name="Phunkhang P."/>
            <person name="Pierre F."/>
            <person name="Priest M."/>
            <person name="Raghuraman S."/>
            <person name="Rege F."/>
            <person name="Reyes R."/>
            <person name="Rise C."/>
            <person name="Rogov P."/>
            <person name="Ross K."/>
            <person name="Ryan E."/>
            <person name="Settipalli S."/>
            <person name="Shea T."/>
            <person name="Sherpa N."/>
            <person name="Shi L."/>
            <person name="Shih D."/>
            <person name="Sparrow T."/>
            <person name="Spaulding J."/>
            <person name="Stalker J."/>
            <person name="Stange-Thomann N."/>
            <person name="Stavropoulos S."/>
            <person name="Stone C."/>
            <person name="Strader C."/>
            <person name="Tesfaye S."/>
            <person name="Thomson T."/>
            <person name="Thoulutsang Y."/>
            <person name="Thoulutsang D."/>
            <person name="Topham K."/>
            <person name="Topping I."/>
            <person name="Tsamla T."/>
            <person name="Vassiliev H."/>
            <person name="Vo A."/>
            <person name="Wangchuk T."/>
            <person name="Wangdi T."/>
            <person name="Weiand M."/>
            <person name="Wilkinson J."/>
            <person name="Wilson A."/>
            <person name="Yadav S."/>
            <person name="Young G."/>
            <person name="Yu Q."/>
            <person name="Zembek L."/>
            <person name="Zhong D."/>
            <person name="Zimmer A."/>
            <person name="Zwirko Z."/>
            <person name="Jaffe D.B."/>
            <person name="Alvarez P."/>
            <person name="Brockman W."/>
            <person name="Butler J."/>
            <person name="Chin C."/>
            <person name="Gnerre S."/>
            <person name="MacCallum I."/>
            <person name="Graves J.A."/>
            <person name="Ponting C.P."/>
            <person name="Breen M."/>
            <person name="Samollow P.B."/>
            <person name="Lander E.S."/>
            <person name="Lindblad-Toh K."/>
        </authorList>
    </citation>
    <scope>NUCLEOTIDE SEQUENCE [LARGE SCALE GENOMIC DNA]</scope>
</reference>
<proteinExistence type="inferred from homology"/>
<dbReference type="GO" id="GO:0043691">
    <property type="term" value="P:reverse cholesterol transport"/>
    <property type="evidence" value="ECO:0007669"/>
    <property type="project" value="InterPro"/>
</dbReference>
<dbReference type="KEGG" id="mdo:100021113"/>
<dbReference type="GO" id="GO:0006641">
    <property type="term" value="P:triglyceride metabolic process"/>
    <property type="evidence" value="ECO:0000318"/>
    <property type="project" value="GO_Central"/>
</dbReference>
<dbReference type="FunCoup" id="F7FMG8">
    <property type="interactions" value="8"/>
</dbReference>
<name>F7FMG8_MONDO</name>
<keyword evidence="24" id="KW-1185">Reference proteome</keyword>
<evidence type="ECO:0000256" key="5">
    <source>
        <dbReference type="ARBA" id="ARBA00007292"/>
    </source>
</evidence>
<comment type="similarity">
    <text evidence="5">Belongs to the BPI/LBP/Plunc superfamily. BPI/LBP family.</text>
</comment>
<evidence type="ECO:0000256" key="14">
    <source>
        <dbReference type="ARBA" id="ARBA00023166"/>
    </source>
</evidence>
<dbReference type="GO" id="GO:0120020">
    <property type="term" value="F:cholesterol transfer activity"/>
    <property type="evidence" value="ECO:0007669"/>
    <property type="project" value="Ensembl"/>
</dbReference>
<feature type="disulfide bond" evidence="19">
    <location>
        <begin position="174"/>
        <end position="215"/>
    </location>
</feature>
<evidence type="ECO:0000256" key="17">
    <source>
        <dbReference type="ARBA" id="ARBA00029686"/>
    </source>
</evidence>
<evidence type="ECO:0000256" key="8">
    <source>
        <dbReference type="ARBA" id="ARBA00022525"/>
    </source>
</evidence>
<dbReference type="CTD" id="1071"/>
<comment type="catalytic activity">
    <reaction evidence="2">
        <text>cholesteryl (9Z,12Z)-octadecadienoate(in) = cholesteryl (9Z,12Z)-octadecadienoate(out)</text>
        <dbReference type="Rhea" id="RHEA:43356"/>
        <dbReference type="ChEBI" id="CHEBI:41509"/>
    </reaction>
</comment>
<dbReference type="GeneTree" id="ENSGT01100000263546"/>
<dbReference type="Pfam" id="PF02886">
    <property type="entry name" value="LBP_BPI_CETP_C"/>
    <property type="match status" value="1"/>
</dbReference>
<dbReference type="RefSeq" id="XP_007474950.1">
    <property type="nucleotide sequence ID" value="XM_007474888.3"/>
</dbReference>
<gene>
    <name evidence="23" type="primary">CETP</name>
</gene>
<dbReference type="Proteomes" id="UP000002280">
    <property type="component" value="Chromosome 1"/>
</dbReference>
<dbReference type="GO" id="GO:0010874">
    <property type="term" value="P:regulation of cholesterol efflux"/>
    <property type="evidence" value="ECO:0007669"/>
    <property type="project" value="Ensembl"/>
</dbReference>
<dbReference type="CDD" id="cd00025">
    <property type="entry name" value="BPI1"/>
    <property type="match status" value="1"/>
</dbReference>
<dbReference type="GO" id="GO:0008203">
    <property type="term" value="P:cholesterol metabolic process"/>
    <property type="evidence" value="ECO:0000318"/>
    <property type="project" value="GO_Central"/>
</dbReference>
<evidence type="ECO:0000256" key="4">
    <source>
        <dbReference type="ARBA" id="ARBA00004613"/>
    </source>
</evidence>
<feature type="chain" id="PRO_5003352223" description="Cholesteryl ester transfer protein" evidence="20">
    <location>
        <begin position="30"/>
        <end position="511"/>
    </location>
</feature>
<accession>F7FMG8</accession>
<dbReference type="InterPro" id="IPR001124">
    <property type="entry name" value="Lipid-bd_serum_glycop_C"/>
</dbReference>
<dbReference type="GO" id="GO:0055091">
    <property type="term" value="P:phospholipid homeostasis"/>
    <property type="evidence" value="ECO:0000318"/>
    <property type="project" value="GO_Central"/>
</dbReference>
<evidence type="ECO:0000256" key="3">
    <source>
        <dbReference type="ARBA" id="ARBA00001417"/>
    </source>
</evidence>
<dbReference type="GO" id="GO:0017129">
    <property type="term" value="F:triglyceride binding"/>
    <property type="evidence" value="ECO:0000318"/>
    <property type="project" value="GO_Central"/>
</dbReference>
<dbReference type="GO" id="GO:0042632">
    <property type="term" value="P:cholesterol homeostasis"/>
    <property type="evidence" value="ECO:0000318"/>
    <property type="project" value="GO_Central"/>
</dbReference>
<dbReference type="Ensembl" id="ENSMODT00000017171.4">
    <property type="protein sequence ID" value="ENSMODP00000016858.3"/>
    <property type="gene ID" value="ENSMODG00000013476.4"/>
</dbReference>
<feature type="domain" description="Lipid-binding serum glycoprotein N-terminal" evidence="21">
    <location>
        <begin position="45"/>
        <end position="272"/>
    </location>
</feature>
<dbReference type="SMART" id="SM00329">
    <property type="entry name" value="BPI2"/>
    <property type="match status" value="1"/>
</dbReference>
<dbReference type="InParanoid" id="F7FMG8"/>
<evidence type="ECO:0000256" key="11">
    <source>
        <dbReference type="ARBA" id="ARBA00023055"/>
    </source>
</evidence>
<dbReference type="GO" id="GO:0031210">
    <property type="term" value="F:phosphatidylcholine binding"/>
    <property type="evidence" value="ECO:0000318"/>
    <property type="project" value="GO_Central"/>
</dbReference>
<feature type="signal peptide" evidence="20">
    <location>
        <begin position="1"/>
        <end position="29"/>
    </location>
</feature>
<keyword evidence="12" id="KW-0443">Lipid metabolism</keyword>
<evidence type="ECO:0000256" key="9">
    <source>
        <dbReference type="ARBA" id="ARBA00022548"/>
    </source>
</evidence>
<organism evidence="23 24">
    <name type="scientific">Monodelphis domestica</name>
    <name type="common">Gray short-tailed opossum</name>
    <dbReference type="NCBI Taxonomy" id="13616"/>
    <lineage>
        <taxon>Eukaryota</taxon>
        <taxon>Metazoa</taxon>
        <taxon>Chordata</taxon>
        <taxon>Craniata</taxon>
        <taxon>Vertebrata</taxon>
        <taxon>Euteleostomi</taxon>
        <taxon>Mammalia</taxon>
        <taxon>Metatheria</taxon>
        <taxon>Didelphimorphia</taxon>
        <taxon>Didelphidae</taxon>
        <taxon>Monodelphis</taxon>
    </lineage>
</organism>
<evidence type="ECO:0000256" key="2">
    <source>
        <dbReference type="ARBA" id="ARBA00001140"/>
    </source>
</evidence>
<sequence length="511" mass="57203">MTNHSLLGAQRTMLVVVLFSLALLGTTEACKGHSTSFTQTGIVCRITRPATLVLNQETTKVIQRAFQRATYPDIKGEKIMFLLGKVSYGLHNIQISNLSIASSQVDLKKDKSIDIAIQNVSVIFKGTLQYGYHGGWLLRVQQSVDFEIDTSINLQINTRLTCDGGRVQADTSDCYLSFHKLALHLHGEKQPGWLEQLFTDFISFTMKLILKGQVCKEINVLANIMADFVQKKAALFLTDGDIGLDISLTRAPAIKDNYLESHHKGVLTYKNQSSILPDSTYNPSLLGDSRMLYFWFSDKVLSSLAKAAFLDKRLMLTLTGDEFKALLQDKGLDTNQDILREIFQHSSFSDSQVEVRSLTAPQIICQPEGTTVKSSVSVEIRLLHQDRAPTVAFSFEEDIVTVIQASYEDKKLILDLSDFQIHHKSFHSASTLCKQSQESIQEFLKTLTAMVGIPVVISWLEPALTTLLNSKGLDLFDIINPEIITNKGYLVLQMDFGFPQHLLEDFLQTII</sequence>
<dbReference type="GO" id="GO:0070328">
    <property type="term" value="P:triglyceride homeostasis"/>
    <property type="evidence" value="ECO:0000318"/>
    <property type="project" value="GO_Central"/>
</dbReference>
<evidence type="ECO:0000256" key="1">
    <source>
        <dbReference type="ARBA" id="ARBA00000222"/>
    </source>
</evidence>
<dbReference type="eggNOG" id="KOG4160">
    <property type="taxonomic scope" value="Eukaryota"/>
</dbReference>
<evidence type="ECO:0000256" key="7">
    <source>
        <dbReference type="ARBA" id="ARBA00022448"/>
    </source>
</evidence>
<evidence type="ECO:0000256" key="19">
    <source>
        <dbReference type="PIRSR" id="PIRSR037185-50"/>
    </source>
</evidence>
<dbReference type="HOGENOM" id="CLU_043151_0_0_1"/>
<keyword evidence="15" id="KW-0325">Glycoprotein</keyword>
<comment type="catalytic activity">
    <reaction evidence="1">
        <text>cholesteryl (9Z-octadecenoate)(in) = cholesteryl (9Z-octadecenoate)(out)</text>
        <dbReference type="Rhea" id="RHEA:43348"/>
        <dbReference type="ChEBI" id="CHEBI:46898"/>
    </reaction>
</comment>
<dbReference type="GeneID" id="100021113"/>
<evidence type="ECO:0000256" key="16">
    <source>
        <dbReference type="ARBA" id="ARBA00023221"/>
    </source>
</evidence>
<keyword evidence="9" id="KW-0153">Cholesterol metabolism</keyword>
<dbReference type="InterPro" id="IPR017943">
    <property type="entry name" value="Bactericidal_perm-incr_a/b_dom"/>
</dbReference>
<reference evidence="23" key="2">
    <citation type="submission" date="2025-08" db="UniProtKB">
        <authorList>
            <consortium name="Ensembl"/>
        </authorList>
    </citation>
    <scope>IDENTIFICATION</scope>
</reference>
<dbReference type="GO" id="GO:0034364">
    <property type="term" value="C:high-density lipoprotein particle"/>
    <property type="evidence" value="ECO:0000318"/>
    <property type="project" value="GO_Central"/>
</dbReference>
<dbReference type="GO" id="GO:0031982">
    <property type="term" value="C:vesicle"/>
    <property type="evidence" value="ECO:0007669"/>
    <property type="project" value="Ensembl"/>
</dbReference>
<dbReference type="FunFam" id="3.15.10.10:FF:000002">
    <property type="entry name" value="Cholesteryl ester transfer protein"/>
    <property type="match status" value="1"/>
</dbReference>
<evidence type="ECO:0000256" key="10">
    <source>
        <dbReference type="ARBA" id="ARBA00022729"/>
    </source>
</evidence>
<dbReference type="FunFam" id="3.15.20.10:FF:000002">
    <property type="entry name" value="Cholesteryl ester transfer protein"/>
    <property type="match status" value="1"/>
</dbReference>
<dbReference type="Pfam" id="PF01273">
    <property type="entry name" value="LBP_BPI_CETP"/>
    <property type="match status" value="1"/>
</dbReference>
<comment type="function">
    <text evidence="18">Involved in the transfer of neutral lipids, including cholesteryl ester and triglyceride, among lipoprotein particles. Allows the net movement of cholesteryl ester from high density lipoproteins/HDL to triglyceride-rich very low density lipoproteins/VLDL, and the equimolar transport of triglyceride from VLDL to HDL. Regulates the reverse cholesterol transport, by which excess cholesterol is removed from peripheral tissues and returned to the liver for elimination.</text>
</comment>
<dbReference type="GO" id="GO:0034372">
    <property type="term" value="P:very-low-density lipoprotein particle remodeling"/>
    <property type="evidence" value="ECO:0000318"/>
    <property type="project" value="GO_Central"/>
</dbReference>
<comment type="catalytic activity">
    <reaction evidence="3">
        <text>1,2,3-tri-(9Z-octadecenoyl)-glycerol(in) = 1,2,3-tri-(9Z-octadecenoyl)-glycerol(out)</text>
        <dbReference type="Rhea" id="RHEA:43352"/>
        <dbReference type="ChEBI" id="CHEBI:53753"/>
    </reaction>
</comment>
<dbReference type="OrthoDB" id="9940758at2759"/>
<evidence type="ECO:0000313" key="24">
    <source>
        <dbReference type="Proteomes" id="UP000002280"/>
    </source>
</evidence>
<dbReference type="GO" id="GO:0046470">
    <property type="term" value="P:phosphatidylcholine metabolic process"/>
    <property type="evidence" value="ECO:0000318"/>
    <property type="project" value="GO_Central"/>
</dbReference>
<dbReference type="SMART" id="SM00328">
    <property type="entry name" value="BPI1"/>
    <property type="match status" value="1"/>
</dbReference>
<dbReference type="Gene3D" id="3.15.10.10">
    <property type="entry name" value="Bactericidal permeability-increasing protein, domain 1"/>
    <property type="match status" value="1"/>
</dbReference>
<dbReference type="AlphaFoldDB" id="F7FMG8"/>
<comment type="subcellular location">
    <subcellularLocation>
        <location evidence="4">Secreted</location>
    </subcellularLocation>
</comment>
<reference evidence="23" key="3">
    <citation type="submission" date="2025-09" db="UniProtKB">
        <authorList>
            <consortium name="Ensembl"/>
        </authorList>
    </citation>
    <scope>IDENTIFICATION</scope>
</reference>
<evidence type="ECO:0000256" key="6">
    <source>
        <dbReference type="ARBA" id="ARBA00022354"/>
    </source>
</evidence>
<keyword evidence="11" id="KW-0445">Lipid transport</keyword>